<organism evidence="1">
    <name type="scientific">marine sediment metagenome</name>
    <dbReference type="NCBI Taxonomy" id="412755"/>
    <lineage>
        <taxon>unclassified sequences</taxon>
        <taxon>metagenomes</taxon>
        <taxon>ecological metagenomes</taxon>
    </lineage>
</organism>
<gene>
    <name evidence="1" type="ORF">LCGC14_2697500</name>
</gene>
<name>A0A0F9C8K4_9ZZZZ</name>
<evidence type="ECO:0008006" key="2">
    <source>
        <dbReference type="Google" id="ProtNLM"/>
    </source>
</evidence>
<sequence>MSDQDKLEFVERRICIGMITSTEYIQRVILFWRADLLATKWSRLVCQWSLEYYDKYKHSPGQDIESLYERNKAELDPDTQDAMGAFLRGLSNEYKQEYDRYDEEGRQIFNVEYLIDQTKEYFQQQNLIRHQEEIAQRIDRGELQEGEAAAFTFAPAYVDHTTYIEPFSDMAGPALRAAFTARQAPLIRYPSAIGQFWNDEMTREAFVAIMAAEKKGKSWILMDAAIRAARQGCNTVLFQAGDMTENQMLRRIAIYAAQRSDQERYCKNIWMPILDCKRHQQDKCEDSRRQKQYYPDPILETSSPMYDDLIMAAKTFRKHSPCRNCPAIRGSVWLQKQKDAQPLTKEEVEREMRGFQQKHVKGRLRLSTHANGTLSVTVMKALLDLWERTEHFIPDAIIVDYADILAPCPDFARMEFRHQENQKWQRLRNLSQERHSL</sequence>
<dbReference type="InterPro" id="IPR027417">
    <property type="entry name" value="P-loop_NTPase"/>
</dbReference>
<dbReference type="AlphaFoldDB" id="A0A0F9C8K4"/>
<accession>A0A0F9C8K4</accession>
<feature type="non-terminal residue" evidence="1">
    <location>
        <position position="437"/>
    </location>
</feature>
<feature type="non-terminal residue" evidence="1">
    <location>
        <position position="1"/>
    </location>
</feature>
<dbReference type="EMBL" id="LAZR01047971">
    <property type="protein sequence ID" value="KKK92976.1"/>
    <property type="molecule type" value="Genomic_DNA"/>
</dbReference>
<protein>
    <recommendedName>
        <fullName evidence="2">SF4 helicase domain-containing protein</fullName>
    </recommendedName>
</protein>
<comment type="caution">
    <text evidence="1">The sequence shown here is derived from an EMBL/GenBank/DDBJ whole genome shotgun (WGS) entry which is preliminary data.</text>
</comment>
<proteinExistence type="predicted"/>
<reference evidence="1" key="1">
    <citation type="journal article" date="2015" name="Nature">
        <title>Complex archaea that bridge the gap between prokaryotes and eukaryotes.</title>
        <authorList>
            <person name="Spang A."/>
            <person name="Saw J.H."/>
            <person name="Jorgensen S.L."/>
            <person name="Zaremba-Niedzwiedzka K."/>
            <person name="Martijn J."/>
            <person name="Lind A.E."/>
            <person name="van Eijk R."/>
            <person name="Schleper C."/>
            <person name="Guy L."/>
            <person name="Ettema T.J."/>
        </authorList>
    </citation>
    <scope>NUCLEOTIDE SEQUENCE</scope>
</reference>
<dbReference type="Gene3D" id="3.40.50.300">
    <property type="entry name" value="P-loop containing nucleotide triphosphate hydrolases"/>
    <property type="match status" value="1"/>
</dbReference>
<evidence type="ECO:0000313" key="1">
    <source>
        <dbReference type="EMBL" id="KKK92976.1"/>
    </source>
</evidence>